<name>A0ABN8ZL23_RANTA</name>
<proteinExistence type="predicted"/>
<sequence length="297" mass="31957">MGLRNRSERPTLQSEKGTKDGTRRDGGEGVRGPGIGQRATRRRRFRSPSDGVSGARSLGGQNAPKAGRARAAPRERHGRLPAEAPEWQRLQTTNDPEQSGTGDSGRQIPETAGGEAPSSARSPRAPTPRAPGPPPPAPAQSPPPRRRALPAASVEAVWYCLVRRQTLYLGFQPAQRPPPSSPDSHLGPSSQSVRRHPSSLDPLTSPIRGDWRCASVQLCACAGPPSRLWSALSSAHVRGLRAVPGRHLWAVPPAWPRGARASAFGLKLHSAVYPQHGYKMLAVFNLQCKVFSNRNSQ</sequence>
<feature type="compositionally biased region" description="Pro residues" evidence="1">
    <location>
        <begin position="125"/>
        <end position="143"/>
    </location>
</feature>
<evidence type="ECO:0000256" key="1">
    <source>
        <dbReference type="SAM" id="MobiDB-lite"/>
    </source>
</evidence>
<feature type="compositionally biased region" description="Polar residues" evidence="1">
    <location>
        <begin position="89"/>
        <end position="101"/>
    </location>
</feature>
<gene>
    <name evidence="2" type="ORF">MRATA1EN1_LOCUS22434</name>
</gene>
<feature type="region of interest" description="Disordered" evidence="1">
    <location>
        <begin position="172"/>
        <end position="202"/>
    </location>
</feature>
<evidence type="ECO:0000313" key="2">
    <source>
        <dbReference type="EMBL" id="CAI9173472.1"/>
    </source>
</evidence>
<organism evidence="2 3">
    <name type="scientific">Rangifer tarandus platyrhynchus</name>
    <name type="common">Svalbard reindeer</name>
    <dbReference type="NCBI Taxonomy" id="3082113"/>
    <lineage>
        <taxon>Eukaryota</taxon>
        <taxon>Metazoa</taxon>
        <taxon>Chordata</taxon>
        <taxon>Craniata</taxon>
        <taxon>Vertebrata</taxon>
        <taxon>Euteleostomi</taxon>
        <taxon>Mammalia</taxon>
        <taxon>Eutheria</taxon>
        <taxon>Laurasiatheria</taxon>
        <taxon>Artiodactyla</taxon>
        <taxon>Ruminantia</taxon>
        <taxon>Pecora</taxon>
        <taxon>Cervidae</taxon>
        <taxon>Odocoileinae</taxon>
        <taxon>Rangifer</taxon>
    </lineage>
</organism>
<dbReference type="Proteomes" id="UP001176941">
    <property type="component" value="Chromosome 33"/>
</dbReference>
<reference evidence="2" key="1">
    <citation type="submission" date="2023-04" db="EMBL/GenBank/DDBJ databases">
        <authorList>
            <consortium name="ELIXIR-Norway"/>
        </authorList>
    </citation>
    <scope>NUCLEOTIDE SEQUENCE [LARGE SCALE GENOMIC DNA]</scope>
</reference>
<protein>
    <submittedName>
        <fullName evidence="2">Uncharacterized protein</fullName>
    </submittedName>
</protein>
<evidence type="ECO:0000313" key="3">
    <source>
        <dbReference type="Proteomes" id="UP001176941"/>
    </source>
</evidence>
<accession>A0ABN8ZL23</accession>
<feature type="region of interest" description="Disordered" evidence="1">
    <location>
        <begin position="1"/>
        <end position="148"/>
    </location>
</feature>
<dbReference type="EMBL" id="OX459969">
    <property type="protein sequence ID" value="CAI9173472.1"/>
    <property type="molecule type" value="Genomic_DNA"/>
</dbReference>
<feature type="compositionally biased region" description="Basic and acidic residues" evidence="1">
    <location>
        <begin position="16"/>
        <end position="28"/>
    </location>
</feature>
<keyword evidence="3" id="KW-1185">Reference proteome</keyword>